<dbReference type="EMBL" id="BLRV01000010">
    <property type="protein sequence ID" value="GFP20970.1"/>
    <property type="molecule type" value="Genomic_DNA"/>
</dbReference>
<dbReference type="NCBIfam" id="TIGR02454">
    <property type="entry name" value="ECF_T_CbiQ"/>
    <property type="match status" value="1"/>
</dbReference>
<evidence type="ECO:0000256" key="6">
    <source>
        <dbReference type="SAM" id="Phobius"/>
    </source>
</evidence>
<dbReference type="PANTHER" id="PTHR34857:SF2">
    <property type="entry name" value="SLL0384 PROTEIN"/>
    <property type="match status" value="1"/>
</dbReference>
<accession>A0A6V8NNU1</accession>
<name>A0A6V8NNU1_9ACTN</name>
<evidence type="ECO:0000313" key="8">
    <source>
        <dbReference type="Proteomes" id="UP000580051"/>
    </source>
</evidence>
<comment type="caution">
    <text evidence="7">The sequence shown here is derived from an EMBL/GenBank/DDBJ whole genome shotgun (WGS) entry which is preliminary data.</text>
</comment>
<sequence length="254" mass="28474">MTHAFLDSYSNLDSPIHRLDARAKIVSFFALIIICVTTLARAYFAFAGYLLILLAVLLISRLPLKHVMKRSSVIIPFVLIVAIFIPFLNPDTVSGGYNLGSITISRNGLLVLWNVVIKSYIGVLCMILLSSTTPFNELLEGFRKLKVPGILINIAAFMYRYLFVVTDEAMRMKRAGDSRNFGGRWIWHSKVIGHMIGTLFLRSYERGERVYLAMLARGYNGEVRTLSRQRISIPDVLFAGAILISAILIRASGK</sequence>
<feature type="transmembrane region" description="Helical" evidence="6">
    <location>
        <begin position="149"/>
        <end position="165"/>
    </location>
</feature>
<dbReference type="InterPro" id="IPR051611">
    <property type="entry name" value="ECF_transporter_component"/>
</dbReference>
<dbReference type="CDD" id="cd16914">
    <property type="entry name" value="EcfT"/>
    <property type="match status" value="1"/>
</dbReference>
<dbReference type="GO" id="GO:0043190">
    <property type="term" value="C:ATP-binding cassette (ABC) transporter complex"/>
    <property type="evidence" value="ECO:0007669"/>
    <property type="project" value="InterPro"/>
</dbReference>
<comment type="subcellular location">
    <subcellularLocation>
        <location evidence="1">Cell membrane</location>
        <topology evidence="1">Multi-pass membrane protein</topology>
    </subcellularLocation>
</comment>
<evidence type="ECO:0000256" key="4">
    <source>
        <dbReference type="ARBA" id="ARBA00022989"/>
    </source>
</evidence>
<evidence type="ECO:0000256" key="5">
    <source>
        <dbReference type="ARBA" id="ARBA00023136"/>
    </source>
</evidence>
<organism evidence="7 8">
    <name type="scientific">Candidatus Hakubella thermalkaliphila</name>
    <dbReference type="NCBI Taxonomy" id="2754717"/>
    <lineage>
        <taxon>Bacteria</taxon>
        <taxon>Bacillati</taxon>
        <taxon>Actinomycetota</taxon>
        <taxon>Actinomycetota incertae sedis</taxon>
        <taxon>Candidatus Hakubellales</taxon>
        <taxon>Candidatus Hakubellaceae</taxon>
        <taxon>Candidatus Hakubella</taxon>
    </lineage>
</organism>
<dbReference type="GO" id="GO:0006824">
    <property type="term" value="P:cobalt ion transport"/>
    <property type="evidence" value="ECO:0007669"/>
    <property type="project" value="InterPro"/>
</dbReference>
<dbReference type="Proteomes" id="UP000580051">
    <property type="component" value="Unassembled WGS sequence"/>
</dbReference>
<feature type="transmembrane region" description="Helical" evidence="6">
    <location>
        <begin position="71"/>
        <end position="88"/>
    </location>
</feature>
<evidence type="ECO:0000313" key="7">
    <source>
        <dbReference type="EMBL" id="GFP20970.1"/>
    </source>
</evidence>
<evidence type="ECO:0000256" key="2">
    <source>
        <dbReference type="ARBA" id="ARBA00022475"/>
    </source>
</evidence>
<dbReference type="PANTHER" id="PTHR34857">
    <property type="entry name" value="SLL0384 PROTEIN"/>
    <property type="match status" value="1"/>
</dbReference>
<dbReference type="InterPro" id="IPR003339">
    <property type="entry name" value="ABC/ECF_trnsptr_transmembrane"/>
</dbReference>
<proteinExistence type="predicted"/>
<reference evidence="7 8" key="1">
    <citation type="journal article" date="2020" name="Front. Microbiol.">
        <title>Single-cell genomics of novel Actinobacteria with the Wood-Ljungdahl pathway discovered in a serpentinizing system.</title>
        <authorList>
            <person name="Merino N."/>
            <person name="Kawai M."/>
            <person name="Boyd E.S."/>
            <person name="Colman D.R."/>
            <person name="McGlynn S.E."/>
            <person name="Nealson K.H."/>
            <person name="Kurokawa K."/>
            <person name="Hongoh Y."/>
        </authorList>
    </citation>
    <scope>NUCLEOTIDE SEQUENCE [LARGE SCALE GENOMIC DNA]</scope>
    <source>
        <strain evidence="7 8">S06</strain>
    </source>
</reference>
<gene>
    <name evidence="7" type="ORF">HKBW3S06_00197</name>
</gene>
<feature type="transmembrane region" description="Helical" evidence="6">
    <location>
        <begin position="236"/>
        <end position="253"/>
    </location>
</feature>
<dbReference type="AlphaFoldDB" id="A0A6V8NNU1"/>
<keyword evidence="2" id="KW-1003">Cell membrane</keyword>
<feature type="transmembrane region" description="Helical" evidence="6">
    <location>
        <begin position="21"/>
        <end position="40"/>
    </location>
</feature>
<keyword evidence="4 6" id="KW-1133">Transmembrane helix</keyword>
<dbReference type="InterPro" id="IPR012809">
    <property type="entry name" value="ECF_CbiQ"/>
</dbReference>
<protein>
    <submittedName>
        <fullName evidence="7">Cobalt/nickel transport system permease protein</fullName>
    </submittedName>
</protein>
<evidence type="ECO:0000256" key="3">
    <source>
        <dbReference type="ARBA" id="ARBA00022692"/>
    </source>
</evidence>
<evidence type="ECO:0000256" key="1">
    <source>
        <dbReference type="ARBA" id="ARBA00004651"/>
    </source>
</evidence>
<dbReference type="Pfam" id="PF02361">
    <property type="entry name" value="CbiQ"/>
    <property type="match status" value="1"/>
</dbReference>
<keyword evidence="3 6" id="KW-0812">Transmembrane</keyword>
<feature type="transmembrane region" description="Helical" evidence="6">
    <location>
        <begin position="108"/>
        <end position="129"/>
    </location>
</feature>
<keyword evidence="5 6" id="KW-0472">Membrane</keyword>
<dbReference type="RefSeq" id="WP_176226115.1">
    <property type="nucleotide sequence ID" value="NZ_BLRV01000010.1"/>
</dbReference>